<dbReference type="EMBL" id="UYRR01001506">
    <property type="protein sequence ID" value="VDK18750.1"/>
    <property type="molecule type" value="Genomic_DNA"/>
</dbReference>
<evidence type="ECO:0000256" key="1">
    <source>
        <dbReference type="SAM" id="Phobius"/>
    </source>
</evidence>
<dbReference type="InterPro" id="IPR036291">
    <property type="entry name" value="NAD(P)-bd_dom_sf"/>
</dbReference>
<dbReference type="Pfam" id="PF00106">
    <property type="entry name" value="adh_short"/>
    <property type="match status" value="1"/>
</dbReference>
<evidence type="ECO:0000313" key="4">
    <source>
        <dbReference type="WBParaSite" id="ASIM_0000154801-mRNA-1"/>
    </source>
</evidence>
<keyword evidence="1" id="KW-1133">Transmembrane helix</keyword>
<gene>
    <name evidence="2" type="ORF">ASIM_LOCUS1426</name>
</gene>
<dbReference type="PANTHER" id="PTHR44115:SF4">
    <property type="entry name" value="OXIDOREDUCTASE"/>
    <property type="match status" value="1"/>
</dbReference>
<dbReference type="AlphaFoldDB" id="A0A0M3J1Z4"/>
<sequence length="182" mass="20121">MGHFSEKVAIITGASGGIGHATAVLFAREGAKLTITGRNAQNLARTKADCIRVGAKDRDVFELLGDITLESVQDDIINETVKKFGKIDILANIHGGGELERDEDGNLRLCVYDTVMNTNFKSKYMLCLKAIPFLKETHGDIVNVSSISSRIAVRISLFFIFIYCSSYPIANIFTFKYYLITD</sequence>
<dbReference type="OrthoDB" id="47007at2759"/>
<proteinExistence type="predicted"/>
<dbReference type="PRINTS" id="PR00081">
    <property type="entry name" value="GDHRDH"/>
</dbReference>
<protein>
    <submittedName>
        <fullName evidence="4">NAD(P)-binding protein</fullName>
    </submittedName>
</protein>
<keyword evidence="3" id="KW-1185">Reference proteome</keyword>
<dbReference type="PANTHER" id="PTHR44115">
    <property type="entry name" value="PROTEIN CBG09704"/>
    <property type="match status" value="1"/>
</dbReference>
<name>A0A0M3J1Z4_ANISI</name>
<feature type="transmembrane region" description="Helical" evidence="1">
    <location>
        <begin position="155"/>
        <end position="179"/>
    </location>
</feature>
<dbReference type="Gene3D" id="3.40.50.720">
    <property type="entry name" value="NAD(P)-binding Rossmann-like Domain"/>
    <property type="match status" value="1"/>
</dbReference>
<dbReference type="Proteomes" id="UP000267096">
    <property type="component" value="Unassembled WGS sequence"/>
</dbReference>
<evidence type="ECO:0000313" key="2">
    <source>
        <dbReference type="EMBL" id="VDK18750.1"/>
    </source>
</evidence>
<keyword evidence="1" id="KW-0812">Transmembrane</keyword>
<organism evidence="4">
    <name type="scientific">Anisakis simplex</name>
    <name type="common">Herring worm</name>
    <dbReference type="NCBI Taxonomy" id="6269"/>
    <lineage>
        <taxon>Eukaryota</taxon>
        <taxon>Metazoa</taxon>
        <taxon>Ecdysozoa</taxon>
        <taxon>Nematoda</taxon>
        <taxon>Chromadorea</taxon>
        <taxon>Rhabditida</taxon>
        <taxon>Spirurina</taxon>
        <taxon>Ascaridomorpha</taxon>
        <taxon>Ascaridoidea</taxon>
        <taxon>Anisakidae</taxon>
        <taxon>Anisakis</taxon>
        <taxon>Anisakis simplex complex</taxon>
    </lineage>
</organism>
<reference evidence="4" key="1">
    <citation type="submission" date="2017-02" db="UniProtKB">
        <authorList>
            <consortium name="WormBaseParasite"/>
        </authorList>
    </citation>
    <scope>IDENTIFICATION</scope>
</reference>
<dbReference type="WBParaSite" id="ASIM_0000154801-mRNA-1">
    <property type="protein sequence ID" value="ASIM_0000154801-mRNA-1"/>
    <property type="gene ID" value="ASIM_0000154801"/>
</dbReference>
<dbReference type="SUPFAM" id="SSF51735">
    <property type="entry name" value="NAD(P)-binding Rossmann-fold domains"/>
    <property type="match status" value="1"/>
</dbReference>
<accession>A0A0M3J1Z4</accession>
<reference evidence="2 3" key="2">
    <citation type="submission" date="2018-11" db="EMBL/GenBank/DDBJ databases">
        <authorList>
            <consortium name="Pathogen Informatics"/>
        </authorList>
    </citation>
    <scope>NUCLEOTIDE SEQUENCE [LARGE SCALE GENOMIC DNA]</scope>
</reference>
<evidence type="ECO:0000313" key="3">
    <source>
        <dbReference type="Proteomes" id="UP000267096"/>
    </source>
</evidence>
<dbReference type="InterPro" id="IPR002347">
    <property type="entry name" value="SDR_fam"/>
</dbReference>
<keyword evidence="1" id="KW-0472">Membrane</keyword>